<evidence type="ECO:0000313" key="10">
    <source>
        <dbReference type="EMBL" id="ATB43638.1"/>
    </source>
</evidence>
<dbReference type="AlphaFoldDB" id="A0A250JJ39"/>
<keyword evidence="8 9" id="KW-0472">Membrane</keyword>
<evidence type="ECO:0000256" key="4">
    <source>
        <dbReference type="ARBA" id="ARBA00022679"/>
    </source>
</evidence>
<keyword evidence="7 9" id="KW-1133">Transmembrane helix</keyword>
<comment type="subcellular location">
    <subcellularLocation>
        <location evidence="1">Endomembrane system</location>
        <topology evidence="1">Multi-pass membrane protein</topology>
    </subcellularLocation>
    <subcellularLocation>
        <location evidence="2">Endoplasmic reticulum membrane</location>
    </subcellularLocation>
</comment>
<feature type="transmembrane region" description="Helical" evidence="9">
    <location>
        <begin position="126"/>
        <end position="150"/>
    </location>
</feature>
<keyword evidence="4" id="KW-0808">Transferase</keyword>
<evidence type="ECO:0000256" key="3">
    <source>
        <dbReference type="ARBA" id="ARBA00022676"/>
    </source>
</evidence>
<evidence type="ECO:0000313" key="11">
    <source>
        <dbReference type="Proteomes" id="UP000217257"/>
    </source>
</evidence>
<feature type="transmembrane region" description="Helical" evidence="9">
    <location>
        <begin position="15"/>
        <end position="34"/>
    </location>
</feature>
<evidence type="ECO:0008006" key="12">
    <source>
        <dbReference type="Google" id="ProtNLM"/>
    </source>
</evidence>
<keyword evidence="5 9" id="KW-0812">Transmembrane</keyword>
<dbReference type="GO" id="GO:0000030">
    <property type="term" value="F:mannosyltransferase activity"/>
    <property type="evidence" value="ECO:0007669"/>
    <property type="project" value="TreeGrafter"/>
</dbReference>
<feature type="transmembrane region" description="Helical" evidence="9">
    <location>
        <begin position="269"/>
        <end position="291"/>
    </location>
</feature>
<evidence type="ECO:0000256" key="6">
    <source>
        <dbReference type="ARBA" id="ARBA00022824"/>
    </source>
</evidence>
<dbReference type="InterPro" id="IPR005599">
    <property type="entry name" value="GPI_mannosylTrfase"/>
</dbReference>
<feature type="transmembrane region" description="Helical" evidence="9">
    <location>
        <begin position="320"/>
        <end position="340"/>
    </location>
</feature>
<reference evidence="10 11" key="1">
    <citation type="submission" date="2017-06" db="EMBL/GenBank/DDBJ databases">
        <title>Sequencing and comparative analysis of myxobacterial genomes.</title>
        <authorList>
            <person name="Rupp O."/>
            <person name="Goesmann A."/>
            <person name="Sogaard-Andersen L."/>
        </authorList>
    </citation>
    <scope>NUCLEOTIDE SEQUENCE [LARGE SCALE GENOMIC DNA]</scope>
    <source>
        <strain evidence="10 11">DSM 52655</strain>
    </source>
</reference>
<proteinExistence type="predicted"/>
<dbReference type="RefSeq" id="WP_095991024.1">
    <property type="nucleotide sequence ID" value="NZ_CP022098.1"/>
</dbReference>
<dbReference type="KEGG" id="cfus:CYFUS_009118"/>
<name>A0A250JJ39_9BACT</name>
<dbReference type="Proteomes" id="UP000217257">
    <property type="component" value="Chromosome"/>
</dbReference>
<dbReference type="GO" id="GO:0012505">
    <property type="term" value="C:endomembrane system"/>
    <property type="evidence" value="ECO:0007669"/>
    <property type="project" value="UniProtKB-SubCell"/>
</dbReference>
<gene>
    <name evidence="10" type="ORF">CYFUS_009118</name>
</gene>
<evidence type="ECO:0000256" key="2">
    <source>
        <dbReference type="ARBA" id="ARBA00004586"/>
    </source>
</evidence>
<dbReference type="EMBL" id="CP022098">
    <property type="protein sequence ID" value="ATB43638.1"/>
    <property type="molecule type" value="Genomic_DNA"/>
</dbReference>
<accession>A0A250JJ39</accession>
<evidence type="ECO:0000256" key="8">
    <source>
        <dbReference type="ARBA" id="ARBA00023136"/>
    </source>
</evidence>
<feature type="transmembrane region" description="Helical" evidence="9">
    <location>
        <begin position="181"/>
        <end position="208"/>
    </location>
</feature>
<keyword evidence="3" id="KW-0328">Glycosyltransferase</keyword>
<feature type="transmembrane region" description="Helical" evidence="9">
    <location>
        <begin position="220"/>
        <end position="239"/>
    </location>
</feature>
<evidence type="ECO:0000256" key="9">
    <source>
        <dbReference type="SAM" id="Phobius"/>
    </source>
</evidence>
<dbReference type="Pfam" id="PF03901">
    <property type="entry name" value="Glyco_transf_22"/>
    <property type="match status" value="1"/>
</dbReference>
<protein>
    <recommendedName>
        <fullName evidence="12">Mannosyltransferase</fullName>
    </recommendedName>
</protein>
<organism evidence="10 11">
    <name type="scientific">Cystobacter fuscus</name>
    <dbReference type="NCBI Taxonomy" id="43"/>
    <lineage>
        <taxon>Bacteria</taxon>
        <taxon>Pseudomonadati</taxon>
        <taxon>Myxococcota</taxon>
        <taxon>Myxococcia</taxon>
        <taxon>Myxococcales</taxon>
        <taxon>Cystobacterineae</taxon>
        <taxon>Archangiaceae</taxon>
        <taxon>Cystobacter</taxon>
    </lineage>
</organism>
<dbReference type="PANTHER" id="PTHR22760">
    <property type="entry name" value="GLYCOSYLTRANSFERASE"/>
    <property type="match status" value="1"/>
</dbReference>
<evidence type="ECO:0000256" key="5">
    <source>
        <dbReference type="ARBA" id="ARBA00022692"/>
    </source>
</evidence>
<sequence length="489" mass="52324">MSTPPPHPEASSERLLARAVLLVAVGVGAALRVWTALTDDGVYWPDEIYQSLEPAHRLVFGYGMRAWEFIDGARNWALPAAVAVLFKLSTWLGLGEPRGYLGLTRGAFALIGAATAWGSARLARVYGASALAAAAGASLFALTAVPLYFAPRALSENASALPVVLGLAFALAPNASRRQRLVGASLLGLAVLLRLQTGIFCVGLLAVLVARRQWRHAGEALAVLAGWALLFGLLDWLTWGRWFHSARVYLDFNLVQGKAATFGTAPFSYYGHVLWLSMGAPTAVALGLTLFAARRAPGLLGVAAVFVALHAWQPHKELRFILPVLPLFAALAGVGLDTLLRHLPPSPARLALPLVVVAVAGFSALRMGRLTFQDLGQYTGANKALSNAWDDFGPLNRLLIQAGKLEDLCGLKVEAVHLAWSGGYSYLHRDVPLFPHHAAGRDSGFYNYVLTMAGAEGAGQRVAGEGPFILVRLPQTRCVPDPNWTSRLP</sequence>
<evidence type="ECO:0000256" key="1">
    <source>
        <dbReference type="ARBA" id="ARBA00004127"/>
    </source>
</evidence>
<keyword evidence="6" id="KW-0256">Endoplasmic reticulum</keyword>
<feature type="transmembrane region" description="Helical" evidence="9">
    <location>
        <begin position="347"/>
        <end position="365"/>
    </location>
</feature>
<evidence type="ECO:0000256" key="7">
    <source>
        <dbReference type="ARBA" id="ARBA00022989"/>
    </source>
</evidence>